<dbReference type="Pfam" id="PF16220">
    <property type="entry name" value="DUF4880"/>
    <property type="match status" value="1"/>
</dbReference>
<dbReference type="Pfam" id="PF04773">
    <property type="entry name" value="FecR"/>
    <property type="match status" value="1"/>
</dbReference>
<dbReference type="InterPro" id="IPR032623">
    <property type="entry name" value="FecR_N"/>
</dbReference>
<keyword evidence="4" id="KW-1185">Reference proteome</keyword>
<dbReference type="Proteomes" id="UP001238496">
    <property type="component" value="Unassembled WGS sequence"/>
</dbReference>
<dbReference type="EMBL" id="JAUSUW010000022">
    <property type="protein sequence ID" value="MDQ0423499.1"/>
    <property type="molecule type" value="Genomic_DNA"/>
</dbReference>
<reference evidence="3 4" key="1">
    <citation type="submission" date="2023-07" db="EMBL/GenBank/DDBJ databases">
        <title>Genomic Encyclopedia of Type Strains, Phase IV (KMG-IV): sequencing the most valuable type-strain genomes for metagenomic binning, comparative biology and taxonomic classification.</title>
        <authorList>
            <person name="Goeker M."/>
        </authorList>
    </citation>
    <scope>NUCLEOTIDE SEQUENCE [LARGE SCALE GENOMIC DNA]</scope>
    <source>
        <strain evidence="3 4">DSM 1111</strain>
    </source>
</reference>
<dbReference type="InterPro" id="IPR012373">
    <property type="entry name" value="Ferrdict_sens_TM"/>
</dbReference>
<name>A0ABU0GDR5_9HYPH</name>
<dbReference type="RefSeq" id="WP_307377483.1">
    <property type="nucleotide sequence ID" value="NZ_JAUSUW010000022.1"/>
</dbReference>
<evidence type="ECO:0000259" key="1">
    <source>
        <dbReference type="Pfam" id="PF04773"/>
    </source>
</evidence>
<feature type="domain" description="FecR N-terminal" evidence="2">
    <location>
        <begin position="24"/>
        <end position="66"/>
    </location>
</feature>
<keyword evidence="3" id="KW-0812">Transmembrane</keyword>
<comment type="caution">
    <text evidence="3">The sequence shown here is derived from an EMBL/GenBank/DDBJ whole genome shotgun (WGS) entry which is preliminary data.</text>
</comment>
<proteinExistence type="predicted"/>
<evidence type="ECO:0000313" key="3">
    <source>
        <dbReference type="EMBL" id="MDQ0423499.1"/>
    </source>
</evidence>
<accession>A0ABU0GDR5</accession>
<dbReference type="PIRSF" id="PIRSF018266">
    <property type="entry name" value="FecR"/>
    <property type="match status" value="1"/>
</dbReference>
<gene>
    <name evidence="3" type="ORF">J2045_004551</name>
</gene>
<dbReference type="Gene3D" id="3.55.50.30">
    <property type="match status" value="1"/>
</dbReference>
<evidence type="ECO:0000259" key="2">
    <source>
        <dbReference type="Pfam" id="PF16220"/>
    </source>
</evidence>
<protein>
    <submittedName>
        <fullName evidence="3">Transmembrane sensor</fullName>
    </submittedName>
</protein>
<dbReference type="PANTHER" id="PTHR30273">
    <property type="entry name" value="PERIPLASMIC SIGNAL SENSOR AND SIGMA FACTOR ACTIVATOR FECR-RELATED"/>
    <property type="match status" value="1"/>
</dbReference>
<feature type="domain" description="FecR protein" evidence="1">
    <location>
        <begin position="123"/>
        <end position="215"/>
    </location>
</feature>
<dbReference type="PANTHER" id="PTHR30273:SF2">
    <property type="entry name" value="PROTEIN FECR"/>
    <property type="match status" value="1"/>
</dbReference>
<sequence length="329" mass="35400">MGHQDAHETGQTDSELTHADPVGDQALDWFVRLRGAEPDGVTEGAFKAWLGEDPRHEAAFRALETLWNSKPFLDAVMALPVAKSALIRPKRRFPKQAAALAASVLLAAGVWQYPALNIAFQADYLTGTGSQTTVSLPDGSTMMLNTGTAVALDFDAGKRHIRLLRGEAFFDVVHDAAHPFTVSGQYGAVEVLGTAFSVKTGDDEDEVVLERGRVQVLCLCENQGKAELAPGEAVSVTASAVSPVHAADPSTALAWRDGRIIFENARLGTVLEELRRYHRGPIMVADERVNLMVVTGNYRLDDVEGALKTLADAAGVGFYRIPGGLIILR</sequence>
<dbReference type="Gene3D" id="2.60.120.1440">
    <property type="match status" value="1"/>
</dbReference>
<evidence type="ECO:0000313" key="4">
    <source>
        <dbReference type="Proteomes" id="UP001238496"/>
    </source>
</evidence>
<dbReference type="InterPro" id="IPR006860">
    <property type="entry name" value="FecR"/>
</dbReference>
<organism evidence="3 4">
    <name type="scientific">Peteryoungia aggregata LMG 23059</name>
    <dbReference type="NCBI Taxonomy" id="1368425"/>
    <lineage>
        <taxon>Bacteria</taxon>
        <taxon>Pseudomonadati</taxon>
        <taxon>Pseudomonadota</taxon>
        <taxon>Alphaproteobacteria</taxon>
        <taxon>Hyphomicrobiales</taxon>
        <taxon>Rhizobiaceae</taxon>
        <taxon>Peteryoungia</taxon>
    </lineage>
</organism>
<keyword evidence="3" id="KW-0472">Membrane</keyword>